<dbReference type="EMBL" id="MU155197">
    <property type="protein sequence ID" value="KAF9480276.1"/>
    <property type="molecule type" value="Genomic_DNA"/>
</dbReference>
<comment type="subcellular location">
    <subcellularLocation>
        <location evidence="1 8">Nucleus</location>
        <location evidence="1 8">Nucleolus</location>
    </subcellularLocation>
</comment>
<dbReference type="GO" id="GO:0030686">
    <property type="term" value="C:90S preribosome"/>
    <property type="evidence" value="ECO:0007669"/>
    <property type="project" value="TreeGrafter"/>
</dbReference>
<keyword evidence="4 8" id="KW-0690">Ribosome biogenesis</keyword>
<organism evidence="10 11">
    <name type="scientific">Pholiota conissans</name>
    <dbReference type="NCBI Taxonomy" id="109636"/>
    <lineage>
        <taxon>Eukaryota</taxon>
        <taxon>Fungi</taxon>
        <taxon>Dikarya</taxon>
        <taxon>Basidiomycota</taxon>
        <taxon>Agaricomycotina</taxon>
        <taxon>Agaricomycetes</taxon>
        <taxon>Agaricomycetidae</taxon>
        <taxon>Agaricales</taxon>
        <taxon>Agaricineae</taxon>
        <taxon>Strophariaceae</taxon>
        <taxon>Pholiota</taxon>
    </lineage>
</organism>
<evidence type="ECO:0000256" key="5">
    <source>
        <dbReference type="ARBA" id="ARBA00022552"/>
    </source>
</evidence>
<evidence type="ECO:0000256" key="8">
    <source>
        <dbReference type="RuleBase" id="RU367065"/>
    </source>
</evidence>
<evidence type="ECO:0000259" key="9">
    <source>
        <dbReference type="SMART" id="SM01036"/>
    </source>
</evidence>
<dbReference type="GO" id="GO:0000462">
    <property type="term" value="P:maturation of SSU-rRNA from tricistronic rRNA transcript (SSU-rRNA, 5.8S rRNA, LSU-rRNA)"/>
    <property type="evidence" value="ECO:0007669"/>
    <property type="project" value="TreeGrafter"/>
</dbReference>
<dbReference type="InterPro" id="IPR012954">
    <property type="entry name" value="BP28_C_dom"/>
</dbReference>
<dbReference type="GO" id="GO:0045943">
    <property type="term" value="P:positive regulation of transcription by RNA polymerase I"/>
    <property type="evidence" value="ECO:0007669"/>
    <property type="project" value="TreeGrafter"/>
</dbReference>
<dbReference type="SMART" id="SM01036">
    <property type="entry name" value="BP28CT"/>
    <property type="match status" value="1"/>
</dbReference>
<dbReference type="GO" id="GO:0030515">
    <property type="term" value="F:snoRNA binding"/>
    <property type="evidence" value="ECO:0007669"/>
    <property type="project" value="TreeGrafter"/>
</dbReference>
<gene>
    <name evidence="10" type="ORF">BDN70DRAFT_905831</name>
</gene>
<feature type="domain" description="BP28 C-terminal" evidence="9">
    <location>
        <begin position="1760"/>
        <end position="1893"/>
    </location>
</feature>
<comment type="caution">
    <text evidence="10">The sequence shown here is derived from an EMBL/GenBank/DDBJ whole genome shotgun (WGS) entry which is preliminary data.</text>
</comment>
<evidence type="ECO:0000313" key="10">
    <source>
        <dbReference type="EMBL" id="KAF9480276.1"/>
    </source>
</evidence>
<protein>
    <recommendedName>
        <fullName evidence="3 8">U3 small nucleolar RNA-associated protein 10</fullName>
    </recommendedName>
</protein>
<keyword evidence="11" id="KW-1185">Reference proteome</keyword>
<dbReference type="GO" id="GO:0032040">
    <property type="term" value="C:small-subunit processome"/>
    <property type="evidence" value="ECO:0007669"/>
    <property type="project" value="TreeGrafter"/>
</dbReference>
<evidence type="ECO:0000256" key="4">
    <source>
        <dbReference type="ARBA" id="ARBA00022517"/>
    </source>
</evidence>
<dbReference type="InterPro" id="IPR056473">
    <property type="entry name" value="HEAT_Utp10/HEAT1"/>
</dbReference>
<dbReference type="InterPro" id="IPR022125">
    <property type="entry name" value="U3snoRNP10_N"/>
</dbReference>
<dbReference type="Pfam" id="PF12397">
    <property type="entry name" value="U3snoRNP10"/>
    <property type="match status" value="1"/>
</dbReference>
<dbReference type="GO" id="GO:0034455">
    <property type="term" value="C:t-UTP complex"/>
    <property type="evidence" value="ECO:0007669"/>
    <property type="project" value="TreeGrafter"/>
</dbReference>
<proteinExistence type="inferred from homology"/>
<accession>A0A9P6CU99</accession>
<comment type="subunit">
    <text evidence="8">Component of the ribosomal small subunit (SSU) processome.</text>
</comment>
<evidence type="ECO:0000313" key="11">
    <source>
        <dbReference type="Proteomes" id="UP000807469"/>
    </source>
</evidence>
<evidence type="ECO:0000256" key="1">
    <source>
        <dbReference type="ARBA" id="ARBA00004604"/>
    </source>
</evidence>
<dbReference type="PANTHER" id="PTHR13457:SF1">
    <property type="entry name" value="HEAT REPEAT-CONTAINING PROTEIN 1"/>
    <property type="match status" value="1"/>
</dbReference>
<comment type="function">
    <text evidence="8">Involved in nucleolar processing of pre-18S ribosomal RNA.</text>
</comment>
<evidence type="ECO:0000256" key="2">
    <source>
        <dbReference type="ARBA" id="ARBA00010559"/>
    </source>
</evidence>
<keyword evidence="7 8" id="KW-0687">Ribonucleoprotein</keyword>
<dbReference type="Pfam" id="PF23243">
    <property type="entry name" value="HEAT_HEATR1"/>
    <property type="match status" value="1"/>
</dbReference>
<keyword evidence="5 8" id="KW-0698">rRNA processing</keyword>
<dbReference type="OrthoDB" id="31183at2759"/>
<reference evidence="10" key="1">
    <citation type="submission" date="2020-11" db="EMBL/GenBank/DDBJ databases">
        <authorList>
            <consortium name="DOE Joint Genome Institute"/>
            <person name="Ahrendt S."/>
            <person name="Riley R."/>
            <person name="Andreopoulos W."/>
            <person name="Labutti K."/>
            <person name="Pangilinan J."/>
            <person name="Ruiz-Duenas F.J."/>
            <person name="Barrasa J.M."/>
            <person name="Sanchez-Garcia M."/>
            <person name="Camarero S."/>
            <person name="Miyauchi S."/>
            <person name="Serrano A."/>
            <person name="Linde D."/>
            <person name="Babiker R."/>
            <person name="Drula E."/>
            <person name="Ayuso-Fernandez I."/>
            <person name="Pacheco R."/>
            <person name="Padilla G."/>
            <person name="Ferreira P."/>
            <person name="Barriuso J."/>
            <person name="Kellner H."/>
            <person name="Castanera R."/>
            <person name="Alfaro M."/>
            <person name="Ramirez L."/>
            <person name="Pisabarro A.G."/>
            <person name="Kuo A."/>
            <person name="Tritt A."/>
            <person name="Lipzen A."/>
            <person name="He G."/>
            <person name="Yan M."/>
            <person name="Ng V."/>
            <person name="Cullen D."/>
            <person name="Martin F."/>
            <person name="Rosso M.-N."/>
            <person name="Henrissat B."/>
            <person name="Hibbett D."/>
            <person name="Martinez A.T."/>
            <person name="Grigoriev I.V."/>
        </authorList>
    </citation>
    <scope>NUCLEOTIDE SEQUENCE</scope>
    <source>
        <strain evidence="10">CIRM-BRFM 674</strain>
    </source>
</reference>
<evidence type="ECO:0000256" key="7">
    <source>
        <dbReference type="ARBA" id="ARBA00023274"/>
    </source>
</evidence>
<sequence length="2022" mass="222551">MSSLAAQLAQTASLNSSLLVDRSRRKPTLSYLFTGKEADQHDFEALHALGVNSLIHLASVDHSLEKYEDILFSERAKETDRTLLPSAEIEELDKAIEEFLWLLSPYLLEPPAGKILEWLVRRFRIHEFNVEAILSLFLPYHESPHFAKMVTILSIKPNSTWRFLLSYKSAAQNVPRVSLVTEMLKNTDVARFVASLLPISLKKGISHHTLIAFNAATLHDFIKRSKSLNEGTLAYILPALLAPLQQKPKKLSKDAVVGSYILLASLSQKCELSPSALNVVIDAMAVCAHTVRGDQFVNTIVAVCASQQALDAFSDNAFKILLDLPDLKDNLMLISSYSGSEKILMPLVRGLIKDLQNTNCVDIIESIIAISATPISVVQDLTTSLLAIGTNPQAEKENLLASRRLLSLIQQRHPTLLQKVANNLSEDDESLTEAVEQLLISLSMSSTTEQLSSRASLDLVLASANADPTVRIIAVKELIKSLDGKDISDVADIETTRTILIARAQDTHVGVLEALYEHPEIVTPVFASNATDFLKSLSTAIASQAKPKRNVIRFHLTYLASSFWPVADSATQEQIFHQVFFPFLLFTKSRQKTVDLVWDIINTSLDHSSGTIVTEWLAGCGEFLKADATSEGIDSHDLMNRTNFKIAEKIADNILGCNRSSVHVDSVLSKLQDSQPHVKLMSYLITLSLLKNTSGLHQTEIAHKTLNFLKIDEFSGIDDMSQEHLTLNSTDDISLGKHIIVKPASKTTLSWLQISIIAAISRIAKPNDIVLDWVSENVSDSEDEGHRYVSLMRSVYQLANASTTVPVLSTTILQVLFVSLKEDALAFLAGIWSCGNQEAFKDSRGISLLHAAAFLEAHILEDDGVDFQTILPSLLVALQSTDAQVCQGAVECISRVRILAERKLLSVYRFDTIYGQNDRTLQYLDQDDLQRYLTGLIERRDHFANDASYLKVFHAEHLARNKADKKRDADYKHRVICYLLSHINALSSETAKTSILRSMATLTTKAKVQILLPTMQALVEKASILSSTDVFNAASEEFTIRLLSCFDSSAASYLNDTESCWDTFVRLNRTPAPIQEALVHSIGSSLFASLNHQHKIAMCELLLEIGAQDSSARSSSRHILSVVLNDVPLIIHLLESLTPAGPTSSPRASKRIKTTESREDTLPRLSLLAEILGTKSLPGSLDLISHLLDTLSKVVQTLPATQADVSYIEQLLMSAIESTASKIKVCHEVPNLSPSVIRLDILVEVIRVSGNPQTFHQALLLIANLARLAPDTVLYNVMPVFTFMGSNVFHRDDSYSFKVVQQTIDGIVPVMVSSLKELHTQSHDLHIASKEFLHVFTDAANHIPRHRRNHFFAHLVDVLGSRDFSAAICMLLLDKSANRIVRQSVDEIQNSLSLPLSVFQHVPYELQIHTATEILRECQQIVSHIVDPESTQPMFLDAIAEGDHSASSSAILRRRAQALVIFIGYALKPKAAAISSENETSISTVIAQLISLAVLPGGFTAETKIEEIAEAARSSLNMLLSSMSVGKFMESVQTMLDSGDVKVQVGVLELLAKRLPDVATKARPGVSASVISILASIKKLASVQKEGPIVINSLQALNSIASTVCPGEESPLTELVPFVLSGAQDQLLAKPALAALASMSVKLGPRIIPFFRAIISQSITILRGNNNGMGNDAFAILDGLLSTIPTFWGSGEVTQVTSLYIDQTSLNSRMIPALNSLAKSLAKRAPAKVLLPTLLDMWEPLQPARNLAKISATLHHADRPTVLANLRSSFKVFLAALDIVKVDDKAQSRVIAAFKELTVKLNEAAFKPLFRRLYDWAFVEDPSDNARKVTFGHLYINLLEFFKGLMVPYMSYLLQPFCDILASFAESTLDSFDLWSSVVKVLTLTLNFDDAGFWRDDKLRQLSTPLTGQIKTCVKPDYTEGKQELQDCLAALVDSVIDDTILKAINLNLLMHTRSEDPRVRILALASVQALWRSNGGKLIGFVAETATFIAECGEDENDMVVKESFKLKDAVESVAGKIDGL</sequence>
<evidence type="ECO:0000256" key="3">
    <source>
        <dbReference type="ARBA" id="ARBA00015399"/>
    </source>
</evidence>
<dbReference type="PANTHER" id="PTHR13457">
    <property type="entry name" value="BAP28"/>
    <property type="match status" value="1"/>
</dbReference>
<dbReference type="Proteomes" id="UP000807469">
    <property type="component" value="Unassembled WGS sequence"/>
</dbReference>
<dbReference type="InterPro" id="IPR040191">
    <property type="entry name" value="UTP10"/>
</dbReference>
<evidence type="ECO:0000256" key="6">
    <source>
        <dbReference type="ARBA" id="ARBA00023242"/>
    </source>
</evidence>
<keyword evidence="6 8" id="KW-0539">Nucleus</keyword>
<comment type="similarity">
    <text evidence="2 8">Belongs to the HEATR1/UTP10 family.</text>
</comment>
<dbReference type="SUPFAM" id="SSF48371">
    <property type="entry name" value="ARM repeat"/>
    <property type="match status" value="2"/>
</dbReference>
<name>A0A9P6CU99_9AGAR</name>
<dbReference type="InterPro" id="IPR016024">
    <property type="entry name" value="ARM-type_fold"/>
</dbReference>
<dbReference type="Pfam" id="PF08146">
    <property type="entry name" value="BP28CT"/>
    <property type="match status" value="1"/>
</dbReference>